<gene>
    <name evidence="3" type="ordered locus">UWK_01540</name>
</gene>
<dbReference type="PANTHER" id="PTHR23117">
    <property type="entry name" value="GUANYLATE KINASE-RELATED"/>
    <property type="match status" value="1"/>
</dbReference>
<dbReference type="eggNOG" id="COG3709">
    <property type="taxonomic scope" value="Bacteria"/>
</dbReference>
<reference evidence="4" key="1">
    <citation type="journal article" date="2013" name="Stand. Genomic Sci.">
        <title>Complete genome sequence of Desulfocapsa sulfexigens, a marine deltaproteobacterium specialized in disproportionating inorganic sulfur compounds.</title>
        <authorList>
            <person name="Finster K.W."/>
            <person name="Kjeldsen K.U."/>
            <person name="Kube M."/>
            <person name="Reinhardt R."/>
            <person name="Mussmann M."/>
            <person name="Amann R."/>
            <person name="Schreiber L."/>
        </authorList>
    </citation>
    <scope>NUCLEOTIDE SEQUENCE [LARGE SCALE GENOMIC DNA]</scope>
    <source>
        <strain evidence="4">DSM 10523 / SB164P1</strain>
    </source>
</reference>
<accession>M1P3Q1</accession>
<dbReference type="PANTHER" id="PTHR23117:SF8">
    <property type="entry name" value="RIBOSE 1,5-BISPHOSPHATE PHOSPHOKINASE PHNN"/>
    <property type="match status" value="1"/>
</dbReference>
<dbReference type="InterPro" id="IPR008144">
    <property type="entry name" value="Guanylate_kin-like_dom"/>
</dbReference>
<dbReference type="KEGG" id="dsf:UWK_01540"/>
<dbReference type="GO" id="GO:0005829">
    <property type="term" value="C:cytosol"/>
    <property type="evidence" value="ECO:0007669"/>
    <property type="project" value="TreeGrafter"/>
</dbReference>
<evidence type="ECO:0000313" key="4">
    <source>
        <dbReference type="Proteomes" id="UP000011721"/>
    </source>
</evidence>
<organism evidence="3 4">
    <name type="scientific">Desulfocapsa sulfexigens (strain DSM 10523 / SB164P1)</name>
    <dbReference type="NCBI Taxonomy" id="1167006"/>
    <lineage>
        <taxon>Bacteria</taxon>
        <taxon>Pseudomonadati</taxon>
        <taxon>Thermodesulfobacteriota</taxon>
        <taxon>Desulfobulbia</taxon>
        <taxon>Desulfobulbales</taxon>
        <taxon>Desulfocapsaceae</taxon>
        <taxon>Desulfocapsa</taxon>
    </lineage>
</organism>
<dbReference type="AlphaFoldDB" id="M1P3Q1"/>
<dbReference type="STRING" id="1167006.UWK_01540"/>
<dbReference type="SMART" id="SM00072">
    <property type="entry name" value="GuKc"/>
    <property type="match status" value="1"/>
</dbReference>
<sequence>MKILLVTGPSGAGKDSLLRLAGQYFRKDSRLCLVKRYITRQPDSNEQNYFVDHAAFTLLCKNNFFISHWNAHGNFYGIPRTGLPDKKENTLAIISISRQNVGDFERCFERVTTLGIKVDPDILRRRLRARGREDDKSIEKRLQRTASPIKARRMLHFDNSAELACSGKQFLDLLDSLAEE</sequence>
<keyword evidence="4" id="KW-1185">Reference proteome</keyword>
<dbReference type="HOGENOM" id="CLU_102477_0_0_7"/>
<dbReference type="PROSITE" id="PS50052">
    <property type="entry name" value="GUANYLATE_KINASE_2"/>
    <property type="match status" value="1"/>
</dbReference>
<evidence type="ECO:0000259" key="2">
    <source>
        <dbReference type="PROSITE" id="PS50052"/>
    </source>
</evidence>
<dbReference type="InterPro" id="IPR008145">
    <property type="entry name" value="GK/Ca_channel_bsu"/>
</dbReference>
<name>M1P3Q1_DESSD</name>
<dbReference type="GO" id="GO:0033863">
    <property type="term" value="F:ribose 1,5-bisphosphate phosphokinase activity"/>
    <property type="evidence" value="ECO:0007669"/>
    <property type="project" value="TreeGrafter"/>
</dbReference>
<dbReference type="RefSeq" id="WP_015403789.1">
    <property type="nucleotide sequence ID" value="NC_020304.1"/>
</dbReference>
<dbReference type="InterPro" id="IPR027417">
    <property type="entry name" value="P-loop_NTPase"/>
</dbReference>
<dbReference type="SUPFAM" id="SSF52540">
    <property type="entry name" value="P-loop containing nucleoside triphosphate hydrolases"/>
    <property type="match status" value="1"/>
</dbReference>
<evidence type="ECO:0000313" key="3">
    <source>
        <dbReference type="EMBL" id="AGF78098.1"/>
    </source>
</evidence>
<dbReference type="Pfam" id="PF00625">
    <property type="entry name" value="Guanylate_kin"/>
    <property type="match status" value="1"/>
</dbReference>
<dbReference type="Proteomes" id="UP000011721">
    <property type="component" value="Chromosome"/>
</dbReference>
<keyword evidence="1" id="KW-0808">Transferase</keyword>
<proteinExistence type="predicted"/>
<protein>
    <submittedName>
        <fullName evidence="3">Putative component of phosphonate metabolism</fullName>
    </submittedName>
</protein>
<feature type="domain" description="Guanylate kinase-like" evidence="2">
    <location>
        <begin position="1"/>
        <end position="180"/>
    </location>
</feature>
<evidence type="ECO:0000256" key="1">
    <source>
        <dbReference type="ARBA" id="ARBA00022679"/>
    </source>
</evidence>
<dbReference type="GO" id="GO:0006015">
    <property type="term" value="P:5-phosphoribose 1-diphosphate biosynthetic process"/>
    <property type="evidence" value="ECO:0007669"/>
    <property type="project" value="TreeGrafter"/>
</dbReference>
<dbReference type="OrthoDB" id="341217at2"/>
<dbReference type="EMBL" id="CP003985">
    <property type="protein sequence ID" value="AGF78098.1"/>
    <property type="molecule type" value="Genomic_DNA"/>
</dbReference>
<dbReference type="Gene3D" id="3.40.50.300">
    <property type="entry name" value="P-loop containing nucleotide triphosphate hydrolases"/>
    <property type="match status" value="1"/>
</dbReference>